<proteinExistence type="predicted"/>
<reference evidence="2 3" key="1">
    <citation type="journal article" date="2012" name="Proc. Natl. Acad. Sci. U.S.A.">
        <title>Comparative genomics of Ceriporiopsis subvermispora and Phanerochaete chrysosporium provide insight into selective ligninolysis.</title>
        <authorList>
            <person name="Fernandez-Fueyo E."/>
            <person name="Ruiz-Duenas F.J."/>
            <person name="Ferreira P."/>
            <person name="Floudas D."/>
            <person name="Hibbett D.S."/>
            <person name="Canessa P."/>
            <person name="Larrondo L.F."/>
            <person name="James T.Y."/>
            <person name="Seelenfreund D."/>
            <person name="Lobos S."/>
            <person name="Polanco R."/>
            <person name="Tello M."/>
            <person name="Honda Y."/>
            <person name="Watanabe T."/>
            <person name="Watanabe T."/>
            <person name="Ryu J.S."/>
            <person name="Kubicek C.P."/>
            <person name="Schmoll M."/>
            <person name="Gaskell J."/>
            <person name="Hammel K.E."/>
            <person name="St John F.J."/>
            <person name="Vanden Wymelenberg A."/>
            <person name="Sabat G."/>
            <person name="Splinter BonDurant S."/>
            <person name="Syed K."/>
            <person name="Yadav J.S."/>
            <person name="Doddapaneni H."/>
            <person name="Subramanian V."/>
            <person name="Lavin J.L."/>
            <person name="Oguiza J.A."/>
            <person name="Perez G."/>
            <person name="Pisabarro A.G."/>
            <person name="Ramirez L."/>
            <person name="Santoyo F."/>
            <person name="Master E."/>
            <person name="Coutinho P.M."/>
            <person name="Henrissat B."/>
            <person name="Lombard V."/>
            <person name="Magnuson J.K."/>
            <person name="Kuees U."/>
            <person name="Hori C."/>
            <person name="Igarashi K."/>
            <person name="Samejima M."/>
            <person name="Held B.W."/>
            <person name="Barry K.W."/>
            <person name="LaButti K.M."/>
            <person name="Lapidus A."/>
            <person name="Lindquist E.A."/>
            <person name="Lucas S.M."/>
            <person name="Riley R."/>
            <person name="Salamov A.A."/>
            <person name="Hoffmeister D."/>
            <person name="Schwenk D."/>
            <person name="Hadar Y."/>
            <person name="Yarden O."/>
            <person name="de Vries R.P."/>
            <person name="Wiebenga A."/>
            <person name="Stenlid J."/>
            <person name="Eastwood D."/>
            <person name="Grigoriev I.V."/>
            <person name="Berka R.M."/>
            <person name="Blanchette R.A."/>
            <person name="Kersten P."/>
            <person name="Martinez A.T."/>
            <person name="Vicuna R."/>
            <person name="Cullen D."/>
        </authorList>
    </citation>
    <scope>NUCLEOTIDE SEQUENCE [LARGE SCALE GENOMIC DNA]</scope>
    <source>
        <strain evidence="2 3">B</strain>
    </source>
</reference>
<evidence type="ECO:0000313" key="2">
    <source>
        <dbReference type="EMBL" id="EMD35278.1"/>
    </source>
</evidence>
<feature type="region of interest" description="Disordered" evidence="1">
    <location>
        <begin position="179"/>
        <end position="201"/>
    </location>
</feature>
<dbReference type="HOGENOM" id="CLU_1461132_0_0_1"/>
<gene>
    <name evidence="2" type="ORF">CERSUDRAFT_116080</name>
</gene>
<feature type="region of interest" description="Disordered" evidence="1">
    <location>
        <begin position="1"/>
        <end position="43"/>
    </location>
</feature>
<evidence type="ECO:0000313" key="3">
    <source>
        <dbReference type="Proteomes" id="UP000016930"/>
    </source>
</evidence>
<dbReference type="AlphaFoldDB" id="M2QDZ3"/>
<dbReference type="OrthoDB" id="10634406at2759"/>
<organism evidence="2 3">
    <name type="scientific">Ceriporiopsis subvermispora (strain B)</name>
    <name type="common">White-rot fungus</name>
    <name type="synonym">Gelatoporia subvermispora</name>
    <dbReference type="NCBI Taxonomy" id="914234"/>
    <lineage>
        <taxon>Eukaryota</taxon>
        <taxon>Fungi</taxon>
        <taxon>Dikarya</taxon>
        <taxon>Basidiomycota</taxon>
        <taxon>Agaricomycotina</taxon>
        <taxon>Agaricomycetes</taxon>
        <taxon>Polyporales</taxon>
        <taxon>Gelatoporiaceae</taxon>
        <taxon>Gelatoporia</taxon>
    </lineage>
</organism>
<dbReference type="EMBL" id="KB445800">
    <property type="protein sequence ID" value="EMD35278.1"/>
    <property type="molecule type" value="Genomic_DNA"/>
</dbReference>
<feature type="compositionally biased region" description="Basic and acidic residues" evidence="1">
    <location>
        <begin position="24"/>
        <end position="35"/>
    </location>
</feature>
<dbReference type="Proteomes" id="UP000016930">
    <property type="component" value="Unassembled WGS sequence"/>
</dbReference>
<sequence>MATITDIPASDGSRQDLPGSKSEVSGRKLAKESGDKATTSMPSESQALIAYLRSYMERRNESLKDLEPETSKILEAADTLVHWIRSSRLSAQKEEVATTRMSAFLDVLQNTLRWADSSGQRVEVFKNWMSETVETLQKHSNATKDASSRKADKLSYDLSEDVGRIEYEGKLILQMFDERSQPSSEAKADNLSVKDVKGSRP</sequence>
<protein>
    <submittedName>
        <fullName evidence="2">Uncharacterized protein</fullName>
    </submittedName>
</protein>
<keyword evidence="3" id="KW-1185">Reference proteome</keyword>
<accession>M2QDZ3</accession>
<name>M2QDZ3_CERS8</name>
<evidence type="ECO:0000256" key="1">
    <source>
        <dbReference type="SAM" id="MobiDB-lite"/>
    </source>
</evidence>